<keyword evidence="3" id="KW-1185">Reference proteome</keyword>
<dbReference type="Gene3D" id="2.40.160.20">
    <property type="match status" value="1"/>
</dbReference>
<accession>A0A0H5E5W6</accession>
<keyword evidence="1" id="KW-0732">Signal</keyword>
<sequence>MKFSLTRLALKVSVLVAGLGASTPLLSDPYCPFNGFYAGVMGGALQSTTEFSRESSAQYENFFHVPGLISSGQKDVKVYRWGGAGALNLGYGEQVGKCMFIAGEIFVSAATRDTSVSDYAYTEHNDQSLFDSFNTSLKAKTSASTQNVELAIDLRPGFLVNSCTLLYGRVGVGFNKLRTKNRVDFEYNGREASEFVGHSVQTLSTTKKSNKSALRLGLGCEWKLCPNLSLTSDYIYSYYGKAKTQRIADSTFANGEDDNFIADGFKTSSSAKMATQAFLVGIKYYFDNACCR</sequence>
<dbReference type="Proteomes" id="UP000220251">
    <property type="component" value="Unassembled WGS sequence"/>
</dbReference>
<proteinExistence type="predicted"/>
<feature type="chain" id="PRO_5005217994" evidence="1">
    <location>
        <begin position="28"/>
        <end position="292"/>
    </location>
</feature>
<protein>
    <submittedName>
        <fullName evidence="2">Outer membrane protein</fullName>
    </submittedName>
</protein>
<evidence type="ECO:0000313" key="3">
    <source>
        <dbReference type="Proteomes" id="UP000220251"/>
    </source>
</evidence>
<dbReference type="OrthoDB" id="9815357at2"/>
<evidence type="ECO:0000313" key="2">
    <source>
        <dbReference type="EMBL" id="CRX38620.1"/>
    </source>
</evidence>
<reference evidence="3" key="1">
    <citation type="submission" date="2015-06" db="EMBL/GenBank/DDBJ databases">
        <authorList>
            <person name="Bertelli C."/>
        </authorList>
    </citation>
    <scope>NUCLEOTIDE SEQUENCE [LARGE SCALE GENOMIC DNA]</scope>
    <source>
        <strain evidence="3">CRIB-30</strain>
    </source>
</reference>
<dbReference type="RefSeq" id="WP_098038484.1">
    <property type="nucleotide sequence ID" value="NZ_CWGJ01000014.1"/>
</dbReference>
<organism evidence="2 3">
    <name type="scientific">Estrella lausannensis</name>
    <dbReference type="NCBI Taxonomy" id="483423"/>
    <lineage>
        <taxon>Bacteria</taxon>
        <taxon>Pseudomonadati</taxon>
        <taxon>Chlamydiota</taxon>
        <taxon>Chlamydiia</taxon>
        <taxon>Parachlamydiales</taxon>
        <taxon>Candidatus Criblamydiaceae</taxon>
        <taxon>Estrella</taxon>
    </lineage>
</organism>
<dbReference type="EMBL" id="CWGJ01000014">
    <property type="protein sequence ID" value="CRX38620.1"/>
    <property type="molecule type" value="Genomic_DNA"/>
</dbReference>
<dbReference type="AlphaFoldDB" id="A0A0H5E5W6"/>
<name>A0A0H5E5W6_9BACT</name>
<feature type="signal peptide" evidence="1">
    <location>
        <begin position="1"/>
        <end position="27"/>
    </location>
</feature>
<evidence type="ECO:0000256" key="1">
    <source>
        <dbReference type="SAM" id="SignalP"/>
    </source>
</evidence>
<dbReference type="SUPFAM" id="SSF56925">
    <property type="entry name" value="OMPA-like"/>
    <property type="match status" value="1"/>
</dbReference>
<gene>
    <name evidence="2" type="ORF">ELAC_1280</name>
</gene>
<dbReference type="InterPro" id="IPR011250">
    <property type="entry name" value="OMP/PagP_B-barrel"/>
</dbReference>